<dbReference type="Pfam" id="PF01904">
    <property type="entry name" value="DUF72"/>
    <property type="match status" value="1"/>
</dbReference>
<dbReference type="InterPro" id="IPR002763">
    <property type="entry name" value="DUF72"/>
</dbReference>
<proteinExistence type="predicted"/>
<dbReference type="PANTHER" id="PTHR30348:SF4">
    <property type="entry name" value="DUF72 DOMAIN-CONTAINING PROTEIN"/>
    <property type="match status" value="1"/>
</dbReference>
<name>A0ABR7Z5N6_9PSED</name>
<gene>
    <name evidence="1" type="ORF">HAQ05_18505</name>
</gene>
<accession>A0ABR7Z5N6</accession>
<evidence type="ECO:0000313" key="1">
    <source>
        <dbReference type="EMBL" id="MBD1600682.1"/>
    </source>
</evidence>
<sequence>MSKVHVGISGWRYAPWRGVFYPKGLAQKHELRYAARAVSAIEINGSFYALQTPERYAQWYADTPGGFTFTVKAPRYITHTRRLKDIETPLANFFASGVFALKEKLGAFLWQFPPNFQFDPERFEAFLARLPRRGDQALAIARQCEARMHAVGWDAIAPRQVLRHAVEVRHESFACAEFAEMLRRHGVAWVVADTAGKWPYAEDLTADFVYMRLHGDAKLYESGYSQAALDRWQQRIECWAAGRQVPGARQLSPRQPRPRKARTVFCFFDNDVKVHAPADARALAAALGIGKPLPDPKAL</sequence>
<dbReference type="RefSeq" id="WP_190423193.1">
    <property type="nucleotide sequence ID" value="NZ_JAAOCA010000024.1"/>
</dbReference>
<evidence type="ECO:0000313" key="2">
    <source>
        <dbReference type="Proteomes" id="UP000805841"/>
    </source>
</evidence>
<dbReference type="EMBL" id="JAAOCA010000024">
    <property type="protein sequence ID" value="MBD1600682.1"/>
    <property type="molecule type" value="Genomic_DNA"/>
</dbReference>
<dbReference type="Proteomes" id="UP000805841">
    <property type="component" value="Unassembled WGS sequence"/>
</dbReference>
<protein>
    <submittedName>
        <fullName evidence="1">DUF72 domain-containing protein</fullName>
    </submittedName>
</protein>
<dbReference type="Gene3D" id="3.20.20.410">
    <property type="entry name" value="Protein of unknown function UPF0759"/>
    <property type="match status" value="1"/>
</dbReference>
<dbReference type="InterPro" id="IPR036520">
    <property type="entry name" value="UPF0759_sf"/>
</dbReference>
<dbReference type="PANTHER" id="PTHR30348">
    <property type="entry name" value="UNCHARACTERIZED PROTEIN YECE"/>
    <property type="match status" value="1"/>
</dbReference>
<keyword evidence="2" id="KW-1185">Reference proteome</keyword>
<comment type="caution">
    <text evidence="1">The sequence shown here is derived from an EMBL/GenBank/DDBJ whole genome shotgun (WGS) entry which is preliminary data.</text>
</comment>
<organism evidence="1 2">
    <name type="scientific">Pseudomonas typographi</name>
    <dbReference type="NCBI Taxonomy" id="2715964"/>
    <lineage>
        <taxon>Bacteria</taxon>
        <taxon>Pseudomonadati</taxon>
        <taxon>Pseudomonadota</taxon>
        <taxon>Gammaproteobacteria</taxon>
        <taxon>Pseudomonadales</taxon>
        <taxon>Pseudomonadaceae</taxon>
        <taxon>Pseudomonas</taxon>
    </lineage>
</organism>
<dbReference type="SUPFAM" id="SSF117396">
    <property type="entry name" value="TM1631-like"/>
    <property type="match status" value="1"/>
</dbReference>
<reference evidence="1 2" key="1">
    <citation type="journal article" date="2020" name="Insects">
        <title>Bacteria Belonging to Pseudomonas typographi sp. nov. from the Bark Beetle Ips typographus Have Genomic Potential to Aid in the Host Ecology.</title>
        <authorList>
            <person name="Peral-Aranega E."/>
            <person name="Saati-Santamaria Z."/>
            <person name="Kolarik M."/>
            <person name="Rivas R."/>
            <person name="Garcia-Fraile P."/>
        </authorList>
    </citation>
    <scope>NUCLEOTIDE SEQUENCE [LARGE SCALE GENOMIC DNA]</scope>
    <source>
        <strain evidence="1 2">CA3A</strain>
    </source>
</reference>